<keyword evidence="2" id="KW-1185">Reference proteome</keyword>
<protein>
    <submittedName>
        <fullName evidence="1">Uncharacterized protein</fullName>
    </submittedName>
</protein>
<sequence>MARPLHHLLSSFSHSTYAAMTLLFCAYALFMCASHSRKWRRWKACFDHGYYYDRDPVIVQLDNQEVIHGFRFGNEEGIAPSGEISLWQKNILMGGKCQLPDFSGVIIYDSTGNVVPPARASRALPCK</sequence>
<dbReference type="EMBL" id="CM037157">
    <property type="protein sequence ID" value="KAH7850212.1"/>
    <property type="molecule type" value="Genomic_DNA"/>
</dbReference>
<gene>
    <name evidence="1" type="ORF">Vadar_029325</name>
</gene>
<organism evidence="1 2">
    <name type="scientific">Vaccinium darrowii</name>
    <dbReference type="NCBI Taxonomy" id="229202"/>
    <lineage>
        <taxon>Eukaryota</taxon>
        <taxon>Viridiplantae</taxon>
        <taxon>Streptophyta</taxon>
        <taxon>Embryophyta</taxon>
        <taxon>Tracheophyta</taxon>
        <taxon>Spermatophyta</taxon>
        <taxon>Magnoliopsida</taxon>
        <taxon>eudicotyledons</taxon>
        <taxon>Gunneridae</taxon>
        <taxon>Pentapetalae</taxon>
        <taxon>asterids</taxon>
        <taxon>Ericales</taxon>
        <taxon>Ericaceae</taxon>
        <taxon>Vaccinioideae</taxon>
        <taxon>Vaccinieae</taxon>
        <taxon>Vaccinium</taxon>
    </lineage>
</organism>
<comment type="caution">
    <text evidence="1">The sequence shown here is derived from an EMBL/GenBank/DDBJ whole genome shotgun (WGS) entry which is preliminary data.</text>
</comment>
<proteinExistence type="predicted"/>
<name>A0ACB7YAC0_9ERIC</name>
<accession>A0ACB7YAC0</accession>
<evidence type="ECO:0000313" key="2">
    <source>
        <dbReference type="Proteomes" id="UP000828048"/>
    </source>
</evidence>
<evidence type="ECO:0000313" key="1">
    <source>
        <dbReference type="EMBL" id="KAH7850212.1"/>
    </source>
</evidence>
<dbReference type="Proteomes" id="UP000828048">
    <property type="component" value="Chromosome 7"/>
</dbReference>
<reference evidence="1 2" key="1">
    <citation type="journal article" date="2021" name="Hortic Res">
        <title>High-quality reference genome and annotation aids understanding of berry development for evergreen blueberry (Vaccinium darrowii).</title>
        <authorList>
            <person name="Yu J."/>
            <person name="Hulse-Kemp A.M."/>
            <person name="Babiker E."/>
            <person name="Staton M."/>
        </authorList>
    </citation>
    <scope>NUCLEOTIDE SEQUENCE [LARGE SCALE GENOMIC DNA]</scope>
    <source>
        <strain evidence="2">cv. NJ 8807/NJ 8810</strain>
        <tissue evidence="1">Young leaf</tissue>
    </source>
</reference>